<keyword evidence="3 5" id="KW-1133">Transmembrane helix</keyword>
<keyword evidence="1 5" id="KW-1003">Cell membrane</keyword>
<evidence type="ECO:0000256" key="3">
    <source>
        <dbReference type="ARBA" id="ARBA00022989"/>
    </source>
</evidence>
<feature type="transmembrane region" description="Helical" evidence="5">
    <location>
        <begin position="242"/>
        <end position="262"/>
    </location>
</feature>
<evidence type="ECO:0000313" key="7">
    <source>
        <dbReference type="Proteomes" id="UP000176645"/>
    </source>
</evidence>
<organism evidence="6 7">
    <name type="scientific">Candidatus Woykebacteria bacterium RBG_19FT_COMBO_43_10</name>
    <dbReference type="NCBI Taxonomy" id="1802598"/>
    <lineage>
        <taxon>Bacteria</taxon>
        <taxon>Candidatus Woykeibacteriota</taxon>
    </lineage>
</organism>
<dbReference type="Proteomes" id="UP000176645">
    <property type="component" value="Unassembled WGS sequence"/>
</dbReference>
<accession>A0A1G1WI82</accession>
<dbReference type="GO" id="GO:0005886">
    <property type="term" value="C:plasma membrane"/>
    <property type="evidence" value="ECO:0007669"/>
    <property type="project" value="UniProtKB-SubCell"/>
</dbReference>
<evidence type="ECO:0000313" key="6">
    <source>
        <dbReference type="EMBL" id="OGY27311.1"/>
    </source>
</evidence>
<keyword evidence="4 5" id="KW-0472">Membrane</keyword>
<feature type="transmembrane region" description="Helical" evidence="5">
    <location>
        <begin position="104"/>
        <end position="127"/>
    </location>
</feature>
<evidence type="ECO:0000256" key="2">
    <source>
        <dbReference type="ARBA" id="ARBA00022692"/>
    </source>
</evidence>
<evidence type="ECO:0000256" key="5">
    <source>
        <dbReference type="HAMAP-Rule" id="MF_01600"/>
    </source>
</evidence>
<feature type="transmembrane region" description="Helical" evidence="5">
    <location>
        <begin position="50"/>
        <end position="71"/>
    </location>
</feature>
<dbReference type="GO" id="GO:0005576">
    <property type="term" value="C:extracellular region"/>
    <property type="evidence" value="ECO:0007669"/>
    <property type="project" value="TreeGrafter"/>
</dbReference>
<feature type="transmembrane region" description="Helical" evidence="5">
    <location>
        <begin position="147"/>
        <end position="180"/>
    </location>
</feature>
<evidence type="ECO:0000256" key="1">
    <source>
        <dbReference type="ARBA" id="ARBA00022475"/>
    </source>
</evidence>
<feature type="transmembrane region" description="Helical" evidence="5">
    <location>
        <begin position="201"/>
        <end position="222"/>
    </location>
</feature>
<name>A0A1G1WI82_9BACT</name>
<comment type="caution">
    <text evidence="6">The sequence shown here is derived from an EMBL/GenBank/DDBJ whole genome shotgun (WGS) entry which is preliminary data.</text>
</comment>
<dbReference type="HAMAP" id="MF_01600">
    <property type="entry name" value="UPF0182"/>
    <property type="match status" value="1"/>
</dbReference>
<proteinExistence type="inferred from homology"/>
<sequence>MTINKNFIKYIVYAVPLVLFFILPKLIGFFTDWLWFGEVGYTKVFTTRLITQLLLGASAATVGFFFIYVNLQIAVRATKDKAINAALFEKIAVPPTLGIYLKNLILPVSLLVSLFIGQAASSQWLKLLAYLNPTAFNLKDPIFSQDVSFYVFTLPLFNILLAIAWWIVLISLVLTIIYYASKTAFWLDQRGLLIDKAAKSHLSVLGSLIFLLLAIGHVLSRFGTLTSPHNLGTGAYFTSVNATLPVLLLLTFLALVVAAVFLRNIFVPGKKWITLPLGAYFLVFLAGLIIYPTVLQKLVVAPNELNKEEPFIKHNIAFTRAAFGLDKIEKRDLTGETVLSLDDIRKNDTTIKNVRLWDRQPLLDTLGQVQEIRTYYDFVSVDNDRYNIDGELRQIMLSPRELNSESLSSRSFINEQLTFTHGFGLAAGPVNQVTAEGLPVLFIKDIPPSSTVKGLEVKRPEIYFGELSSDYVFVKTKAAEFNYPKGEENVFQTYEGTAGVKIDPFWKKLAFALRFGSLRVLLSNDITTESRALFYRNIKERAQKIAPFLQLDSDPYVVATKKGRLVWIYDAYTTSDKYPYSQTSDGVNYIRNSVKITIDAYDGTVQLYVSEPNDPLIQTYQKIFPGVFRPFSEIPADLKEHLRYPEDIFAYQSTLYAIYHMDQPQIFYNKEDQWVIPLDTSSKETGEEKTMMRHIIMKLPGQEKEEFILMLPFTPRGKDNLISWLVARNDGEDYGKLVVYRFPKQKLIYGPKQVNARISQDAEISRQISLWDQRGSQVIRGALLVIPIEEALLYVQPLYLRGEGGKIPELKRVIVAYENKIAMEETLEAGLARIFGGSTSVVEKPKTEKQPSAETDLAKQAQAAYDAAFKAQKEGNWADYGEEIKRLGEILSRLQAND</sequence>
<dbReference type="Pfam" id="PF03699">
    <property type="entry name" value="UPF0182"/>
    <property type="match status" value="1"/>
</dbReference>
<comment type="subcellular location">
    <subcellularLocation>
        <location evidence="5">Cell membrane</location>
        <topology evidence="5">Multi-pass membrane protein</topology>
    </subcellularLocation>
</comment>
<comment type="similarity">
    <text evidence="5">Belongs to the UPF0182 family.</text>
</comment>
<reference evidence="6 7" key="1">
    <citation type="journal article" date="2016" name="Nat. Commun.">
        <title>Thousands of microbial genomes shed light on interconnected biogeochemical processes in an aquifer system.</title>
        <authorList>
            <person name="Anantharaman K."/>
            <person name="Brown C.T."/>
            <person name="Hug L.A."/>
            <person name="Sharon I."/>
            <person name="Castelle C.J."/>
            <person name="Probst A.J."/>
            <person name="Thomas B.C."/>
            <person name="Singh A."/>
            <person name="Wilkins M.J."/>
            <person name="Karaoz U."/>
            <person name="Brodie E.L."/>
            <person name="Williams K.H."/>
            <person name="Hubbard S.S."/>
            <person name="Banfield J.F."/>
        </authorList>
    </citation>
    <scope>NUCLEOTIDE SEQUENCE [LARGE SCALE GENOMIC DNA]</scope>
</reference>
<evidence type="ECO:0000256" key="4">
    <source>
        <dbReference type="ARBA" id="ARBA00023136"/>
    </source>
</evidence>
<protein>
    <recommendedName>
        <fullName evidence="5">UPF0182 protein A2Z42_03620</fullName>
    </recommendedName>
</protein>
<gene>
    <name evidence="6" type="ORF">A2Z42_03620</name>
</gene>
<dbReference type="PANTHER" id="PTHR39344:SF1">
    <property type="entry name" value="UPF0182 PROTEIN SLL1060"/>
    <property type="match status" value="1"/>
</dbReference>
<dbReference type="EMBL" id="MHCU01000041">
    <property type="protein sequence ID" value="OGY27311.1"/>
    <property type="molecule type" value="Genomic_DNA"/>
</dbReference>
<feature type="transmembrane region" description="Helical" evidence="5">
    <location>
        <begin position="7"/>
        <end position="30"/>
    </location>
</feature>
<keyword evidence="2 5" id="KW-0812">Transmembrane</keyword>
<dbReference type="AlphaFoldDB" id="A0A1G1WI82"/>
<dbReference type="PANTHER" id="PTHR39344">
    <property type="entry name" value="UPF0182 PROTEIN SLL1060"/>
    <property type="match status" value="1"/>
</dbReference>
<dbReference type="InterPro" id="IPR005372">
    <property type="entry name" value="UPF0182"/>
</dbReference>
<feature type="transmembrane region" description="Helical" evidence="5">
    <location>
        <begin position="274"/>
        <end position="294"/>
    </location>
</feature>